<comment type="caution">
    <text evidence="1">The sequence shown here is derived from an EMBL/GenBank/DDBJ whole genome shotgun (WGS) entry which is preliminary data.</text>
</comment>
<dbReference type="AlphaFoldDB" id="A0A2H9VU07"/>
<evidence type="ECO:0000313" key="1">
    <source>
        <dbReference type="EMBL" id="PJJ84295.1"/>
    </source>
</evidence>
<name>A0A2H9VU07_9SPHI</name>
<keyword evidence="2" id="KW-1185">Reference proteome</keyword>
<reference evidence="1 2" key="1">
    <citation type="submission" date="2017-11" db="EMBL/GenBank/DDBJ databases">
        <title>Genomic Encyclopedia of Archaeal and Bacterial Type Strains, Phase II (KMG-II): From Individual Species to Whole Genera.</title>
        <authorList>
            <person name="Goeker M."/>
        </authorList>
    </citation>
    <scope>NUCLEOTIDE SEQUENCE [LARGE SCALE GENOMIC DNA]</scope>
    <source>
        <strain evidence="1 2">DSM 28175</strain>
    </source>
</reference>
<gene>
    <name evidence="1" type="ORF">CLV57_1306</name>
</gene>
<evidence type="ECO:0000313" key="2">
    <source>
        <dbReference type="Proteomes" id="UP000242687"/>
    </source>
</evidence>
<organism evidence="1 2">
    <name type="scientific">Mucilaginibacter auburnensis</name>
    <dbReference type="NCBI Taxonomy" id="1457233"/>
    <lineage>
        <taxon>Bacteria</taxon>
        <taxon>Pseudomonadati</taxon>
        <taxon>Bacteroidota</taxon>
        <taxon>Sphingobacteriia</taxon>
        <taxon>Sphingobacteriales</taxon>
        <taxon>Sphingobacteriaceae</taxon>
        <taxon>Mucilaginibacter</taxon>
    </lineage>
</organism>
<sequence>MTNKQSTDRTAKTKLEIRQIDLFLFDLKNEAAESGFTKKFLITCPSKLVTE</sequence>
<dbReference type="Proteomes" id="UP000242687">
    <property type="component" value="Unassembled WGS sequence"/>
</dbReference>
<dbReference type="EMBL" id="PGFJ01000001">
    <property type="protein sequence ID" value="PJJ84295.1"/>
    <property type="molecule type" value="Genomic_DNA"/>
</dbReference>
<proteinExistence type="predicted"/>
<protein>
    <submittedName>
        <fullName evidence="1">Uncharacterized protein</fullName>
    </submittedName>
</protein>
<accession>A0A2H9VU07</accession>